<dbReference type="InterPro" id="IPR021784">
    <property type="entry name" value="DUF3349"/>
</dbReference>
<sequence length="102" mass="11036">MAPAFLTAILGWLRAGYPDGVPESDYVPLFALLSRRLSSDEVREVARSIIHSEAGAVDPIDIGVEITKITNELPRQEDVDRVQTKLAAAGWPLADPTAPPDD</sequence>
<dbReference type="RefSeq" id="WP_188894246.1">
    <property type="nucleotide sequence ID" value="NZ_BMMZ01000002.1"/>
</dbReference>
<evidence type="ECO:0008006" key="3">
    <source>
        <dbReference type="Google" id="ProtNLM"/>
    </source>
</evidence>
<accession>A0A917W2G6</accession>
<evidence type="ECO:0000313" key="1">
    <source>
        <dbReference type="EMBL" id="GGL55223.1"/>
    </source>
</evidence>
<dbReference type="Gene3D" id="6.10.140.2080">
    <property type="match status" value="1"/>
</dbReference>
<gene>
    <name evidence="1" type="ORF">GCM10011575_12020</name>
</gene>
<reference evidence="1" key="2">
    <citation type="submission" date="2020-09" db="EMBL/GenBank/DDBJ databases">
        <authorList>
            <person name="Sun Q."/>
            <person name="Zhou Y."/>
        </authorList>
    </citation>
    <scope>NUCLEOTIDE SEQUENCE</scope>
    <source>
        <strain evidence="1">CGMCC 4.7306</strain>
    </source>
</reference>
<comment type="caution">
    <text evidence="1">The sequence shown here is derived from an EMBL/GenBank/DDBJ whole genome shotgun (WGS) entry which is preliminary data.</text>
</comment>
<dbReference type="AlphaFoldDB" id="A0A917W2G6"/>
<name>A0A917W2G6_9ACTN</name>
<dbReference type="EMBL" id="BMMZ01000002">
    <property type="protein sequence ID" value="GGL55223.1"/>
    <property type="molecule type" value="Genomic_DNA"/>
</dbReference>
<dbReference type="Pfam" id="PF11829">
    <property type="entry name" value="DUF3349"/>
    <property type="match status" value="1"/>
</dbReference>
<reference evidence="1" key="1">
    <citation type="journal article" date="2014" name="Int. J. Syst. Evol. Microbiol.">
        <title>Complete genome sequence of Corynebacterium casei LMG S-19264T (=DSM 44701T), isolated from a smear-ripened cheese.</title>
        <authorList>
            <consortium name="US DOE Joint Genome Institute (JGI-PGF)"/>
            <person name="Walter F."/>
            <person name="Albersmeier A."/>
            <person name="Kalinowski J."/>
            <person name="Ruckert C."/>
        </authorList>
    </citation>
    <scope>NUCLEOTIDE SEQUENCE</scope>
    <source>
        <strain evidence="1">CGMCC 4.7306</strain>
    </source>
</reference>
<proteinExistence type="predicted"/>
<keyword evidence="2" id="KW-1185">Reference proteome</keyword>
<protein>
    <recommendedName>
        <fullName evidence="3">DUF3349 domain-containing protein</fullName>
    </recommendedName>
</protein>
<dbReference type="Gene3D" id="1.10.10.2390">
    <property type="match status" value="1"/>
</dbReference>
<organism evidence="1 2">
    <name type="scientific">Microlunatus endophyticus</name>
    <dbReference type="NCBI Taxonomy" id="1716077"/>
    <lineage>
        <taxon>Bacteria</taxon>
        <taxon>Bacillati</taxon>
        <taxon>Actinomycetota</taxon>
        <taxon>Actinomycetes</taxon>
        <taxon>Propionibacteriales</taxon>
        <taxon>Propionibacteriaceae</taxon>
        <taxon>Microlunatus</taxon>
    </lineage>
</organism>
<evidence type="ECO:0000313" key="2">
    <source>
        <dbReference type="Proteomes" id="UP000613840"/>
    </source>
</evidence>
<dbReference type="Proteomes" id="UP000613840">
    <property type="component" value="Unassembled WGS sequence"/>
</dbReference>